<evidence type="ECO:0000313" key="2">
    <source>
        <dbReference type="Proteomes" id="UP000673821"/>
    </source>
</evidence>
<accession>A0ABN7NCK2</accession>
<sequence length="554" mass="63312">MRPDQIVRAIRPLEQRHAHQRRDLEAETLLQIGGPPLRQSQRMRIEILRTQGDALERQPQCASDDLQRRALVLPEKLRAQNVMTRDGLLPRVLQRGDVERAAQRQMQLVRIALLRLVDEAVIQDALLQRRGRIKIDHVFGQMRSHCIELRARERRKVEIVTGRHRLHRLAMLDQAQHARLEIARELRNSLIVDHVRAVTPRERQPFIRNQAVDVDHIRQRRAGRKRRAPCFGRKAELAALFERCIESAQVVEAHLRARQVSKRPRAMRRACGIGLREPHPVNAVETHIAHAVLHMQQRIGRVVRCIDPQRIARREPSDCPAQIEFADRMRAAMTLDVDQHAGPRTPGAQRLRQRRQQKFVHPQAINARGVVRQPARDAGVEAHFTGAARTKRGGGASIAGHGQPCVCVRKRRAPVRRIRYDRIRCGVLALRRNPCAPRSRCSGDGVVCLNFIGNGCRVVAFQFAQQDAPRHTIDAQVMHDDQYTFAIVHFRVQQAAHRTVLDVETALCCVARVVETGDRVRQRAQIEALDWCATVEWQHTLLPFDRLPAAVCIG</sequence>
<comment type="caution">
    <text evidence="1">The sequence shown here is derived from an EMBL/GenBank/DDBJ whole genome shotgun (WGS) entry which is preliminary data.</text>
</comment>
<dbReference type="Proteomes" id="UP000673821">
    <property type="component" value="Unassembled WGS sequence"/>
</dbReference>
<proteinExistence type="predicted"/>
<keyword evidence="2" id="KW-1185">Reference proteome</keyword>
<evidence type="ECO:0000313" key="1">
    <source>
        <dbReference type="EMBL" id="CAE6864330.1"/>
    </source>
</evidence>
<organism evidence="1 2">
    <name type="scientific">Paraburkholderia nemoris</name>
    <dbReference type="NCBI Taxonomy" id="2793076"/>
    <lineage>
        <taxon>Bacteria</taxon>
        <taxon>Pseudomonadati</taxon>
        <taxon>Pseudomonadota</taxon>
        <taxon>Betaproteobacteria</taxon>
        <taxon>Burkholderiales</taxon>
        <taxon>Burkholderiaceae</taxon>
        <taxon>Paraburkholderia</taxon>
    </lineage>
</organism>
<name>A0ABN7NCK2_9BURK</name>
<protein>
    <submittedName>
        <fullName evidence="1">Uncharacterized protein</fullName>
    </submittedName>
</protein>
<dbReference type="EMBL" id="CAJNBH010000071">
    <property type="protein sequence ID" value="CAE6864330.1"/>
    <property type="molecule type" value="Genomic_DNA"/>
</dbReference>
<reference evidence="1 2" key="1">
    <citation type="submission" date="2021-02" db="EMBL/GenBank/DDBJ databases">
        <authorList>
            <person name="Vanwijnsberghe S."/>
        </authorList>
    </citation>
    <scope>NUCLEOTIDE SEQUENCE [LARGE SCALE GENOMIC DNA]</scope>
    <source>
        <strain evidence="1 2">R-69776</strain>
    </source>
</reference>
<gene>
    <name evidence="1" type="ORF">R69776_08173</name>
</gene>